<dbReference type="GeneTree" id="ENSGT00990000205849"/>
<dbReference type="GO" id="GO:0006182">
    <property type="term" value="P:cGMP biosynthetic process"/>
    <property type="evidence" value="ECO:0007669"/>
    <property type="project" value="TreeGrafter"/>
</dbReference>
<dbReference type="PANTHER" id="PTHR12167:SF2">
    <property type="entry name" value="C-TYPE NATRIURETIC PEPTIDE"/>
    <property type="match status" value="1"/>
</dbReference>
<evidence type="ECO:0000256" key="3">
    <source>
        <dbReference type="ARBA" id="ARBA00022525"/>
    </source>
</evidence>
<dbReference type="Pfam" id="PF00212">
    <property type="entry name" value="ANP"/>
    <property type="match status" value="1"/>
</dbReference>
<dbReference type="Proteomes" id="UP000694620">
    <property type="component" value="Chromosome 3"/>
</dbReference>
<keyword evidence="3" id="KW-0964">Secreted</keyword>
<keyword evidence="5" id="KW-0732">Signal</keyword>
<name>A0A8C4S7E5_ERPCA</name>
<keyword evidence="4" id="KW-0165">Cleavage on pair of basic residues</keyword>
<evidence type="ECO:0000256" key="7">
    <source>
        <dbReference type="RuleBase" id="RU003686"/>
    </source>
</evidence>
<comment type="similarity">
    <text evidence="2 7">Belongs to the natriuretic peptide family.</text>
</comment>
<keyword evidence="6 7" id="KW-0838">Vasoactive</keyword>
<evidence type="ECO:0000256" key="4">
    <source>
        <dbReference type="ARBA" id="ARBA00022685"/>
    </source>
</evidence>
<evidence type="ECO:0000313" key="8">
    <source>
        <dbReference type="Ensembl" id="ENSECRP00000013251.1"/>
    </source>
</evidence>
<evidence type="ECO:0000256" key="1">
    <source>
        <dbReference type="ARBA" id="ARBA00004613"/>
    </source>
</evidence>
<dbReference type="PRINTS" id="PR00713">
    <property type="entry name" value="CNATPEPTIDE"/>
</dbReference>
<dbReference type="GO" id="GO:0097746">
    <property type="term" value="P:blood vessel diameter maintenance"/>
    <property type="evidence" value="ECO:0007669"/>
    <property type="project" value="UniProtKB-KW"/>
</dbReference>
<reference evidence="8" key="3">
    <citation type="submission" date="2025-09" db="UniProtKB">
        <authorList>
            <consortium name="Ensembl"/>
        </authorList>
    </citation>
    <scope>IDENTIFICATION</scope>
</reference>
<sequence>LISVMWHSGSSIHSPQSTVLSLAQHHTDLQTRPLLFHVVQITLIDLFGKELGGLLADMEVVEGSSGEDASLPLRHSSFLPRKRGMRDAMDTEAVTGNRAWLRLFKDFMSSQKMFRGRTKKTQGRGCFGMKLDRISSMSGLGC</sequence>
<evidence type="ECO:0000256" key="2">
    <source>
        <dbReference type="ARBA" id="ARBA00009041"/>
    </source>
</evidence>
<dbReference type="GO" id="GO:0005179">
    <property type="term" value="F:hormone activity"/>
    <property type="evidence" value="ECO:0007669"/>
    <property type="project" value="InterPro"/>
</dbReference>
<dbReference type="InterPro" id="IPR030480">
    <property type="entry name" value="Natr_peptide_CS"/>
</dbReference>
<dbReference type="Ensembl" id="ENSECRT00000013482.1">
    <property type="protein sequence ID" value="ENSECRP00000013251.1"/>
    <property type="gene ID" value="ENSECRG00000008837.1"/>
</dbReference>
<evidence type="ECO:0000256" key="5">
    <source>
        <dbReference type="ARBA" id="ARBA00022729"/>
    </source>
</evidence>
<reference evidence="8" key="1">
    <citation type="submission" date="2021-06" db="EMBL/GenBank/DDBJ databases">
        <authorList>
            <consortium name="Wellcome Sanger Institute Data Sharing"/>
        </authorList>
    </citation>
    <scope>NUCLEOTIDE SEQUENCE [LARGE SCALE GENOMIC DNA]</scope>
</reference>
<organism evidence="8 9">
    <name type="scientific">Erpetoichthys calabaricus</name>
    <name type="common">Rope fish</name>
    <name type="synonym">Calamoichthys calabaricus</name>
    <dbReference type="NCBI Taxonomy" id="27687"/>
    <lineage>
        <taxon>Eukaryota</taxon>
        <taxon>Metazoa</taxon>
        <taxon>Chordata</taxon>
        <taxon>Craniata</taxon>
        <taxon>Vertebrata</taxon>
        <taxon>Euteleostomi</taxon>
        <taxon>Actinopterygii</taxon>
        <taxon>Polypteriformes</taxon>
        <taxon>Polypteridae</taxon>
        <taxon>Erpetoichthys</taxon>
    </lineage>
</organism>
<proteinExistence type="inferred from homology"/>
<dbReference type="PROSITE" id="PS00263">
    <property type="entry name" value="NATRIURETIC_PEPTIDE"/>
    <property type="match status" value="1"/>
</dbReference>
<keyword evidence="9" id="KW-1185">Reference proteome</keyword>
<accession>A0A8C4S7E5</accession>
<dbReference type="GO" id="GO:0007168">
    <property type="term" value="P:receptor guanylyl cyclase signaling pathway"/>
    <property type="evidence" value="ECO:0007669"/>
    <property type="project" value="TreeGrafter"/>
</dbReference>
<evidence type="ECO:0000256" key="6">
    <source>
        <dbReference type="ARBA" id="ARBA00022858"/>
    </source>
</evidence>
<comment type="subcellular location">
    <subcellularLocation>
        <location evidence="1 7">Secreted</location>
    </subcellularLocation>
</comment>
<dbReference type="GO" id="GO:0005576">
    <property type="term" value="C:extracellular region"/>
    <property type="evidence" value="ECO:0007669"/>
    <property type="project" value="UniProtKB-SubCell"/>
</dbReference>
<evidence type="ECO:0000313" key="9">
    <source>
        <dbReference type="Proteomes" id="UP000694620"/>
    </source>
</evidence>
<dbReference type="InterPro" id="IPR000663">
    <property type="entry name" value="Natr_peptide"/>
</dbReference>
<dbReference type="PANTHER" id="PTHR12167">
    <property type="entry name" value="C-TYPE NATRIURETIC PEPTIDE"/>
    <property type="match status" value="1"/>
</dbReference>
<dbReference type="InterPro" id="IPR002406">
    <property type="entry name" value="C_natriurtcpep"/>
</dbReference>
<dbReference type="SMART" id="SM00183">
    <property type="entry name" value="NAT_PEP"/>
    <property type="match status" value="1"/>
</dbReference>
<dbReference type="AlphaFoldDB" id="A0A8C4S7E5"/>
<reference evidence="8" key="2">
    <citation type="submission" date="2025-08" db="UniProtKB">
        <authorList>
            <consortium name="Ensembl"/>
        </authorList>
    </citation>
    <scope>IDENTIFICATION</scope>
</reference>
<protein>
    <submittedName>
        <fullName evidence="8">Uncharacterized protein</fullName>
    </submittedName>
</protein>